<accession>A0A8H4V8Z0</accession>
<comment type="caution">
    <text evidence="2">The sequence shown here is derived from an EMBL/GenBank/DDBJ whole genome shotgun (WGS) entry which is preliminary data.</text>
</comment>
<dbReference type="EMBL" id="JAAVMX010000002">
    <property type="protein sequence ID" value="KAF4512015.1"/>
    <property type="molecule type" value="Genomic_DNA"/>
</dbReference>
<evidence type="ECO:0000256" key="1">
    <source>
        <dbReference type="SAM" id="MobiDB-lite"/>
    </source>
</evidence>
<proteinExistence type="predicted"/>
<dbReference type="OrthoDB" id="4926965at2759"/>
<dbReference type="Proteomes" id="UP000557566">
    <property type="component" value="Unassembled WGS sequence"/>
</dbReference>
<evidence type="ECO:0000313" key="2">
    <source>
        <dbReference type="EMBL" id="KAF4512015.1"/>
    </source>
</evidence>
<protein>
    <submittedName>
        <fullName evidence="2">Uncharacterized protein</fullName>
    </submittedName>
</protein>
<reference evidence="2 3" key="1">
    <citation type="journal article" date="2020" name="Genome Biol. Evol.">
        <title>A new high-quality draft genome assembly of the Chinese cordyceps Ophiocordyceps sinensis.</title>
        <authorList>
            <person name="Shu R."/>
            <person name="Zhang J."/>
            <person name="Meng Q."/>
            <person name="Zhang H."/>
            <person name="Zhou G."/>
            <person name="Li M."/>
            <person name="Wu P."/>
            <person name="Zhao Y."/>
            <person name="Chen C."/>
            <person name="Qin Q."/>
        </authorList>
    </citation>
    <scope>NUCLEOTIDE SEQUENCE [LARGE SCALE GENOMIC DNA]</scope>
    <source>
        <strain evidence="2 3">IOZ07</strain>
    </source>
</reference>
<keyword evidence="3" id="KW-1185">Reference proteome</keyword>
<dbReference type="AlphaFoldDB" id="A0A8H4V8Z0"/>
<gene>
    <name evidence="2" type="ORF">G6O67_001201</name>
</gene>
<evidence type="ECO:0000313" key="3">
    <source>
        <dbReference type="Proteomes" id="UP000557566"/>
    </source>
</evidence>
<organism evidence="2 3">
    <name type="scientific">Ophiocordyceps sinensis</name>
    <dbReference type="NCBI Taxonomy" id="72228"/>
    <lineage>
        <taxon>Eukaryota</taxon>
        <taxon>Fungi</taxon>
        <taxon>Dikarya</taxon>
        <taxon>Ascomycota</taxon>
        <taxon>Pezizomycotina</taxon>
        <taxon>Sordariomycetes</taxon>
        <taxon>Hypocreomycetidae</taxon>
        <taxon>Hypocreales</taxon>
        <taxon>Ophiocordycipitaceae</taxon>
        <taxon>Ophiocordyceps</taxon>
    </lineage>
</organism>
<sequence>MHHNYLWPNLDDKPNEPGLLPRSILGINLNVPVEYRSAPPLDAPLSPRSRRRCEQRSSGEDSVESAESDDIHHEHGFAFAQLGSLHRFDEHGNDSDSDNPPDYMAPDFTLYKKHVYDPWICNGYGVVVEVDHRGRTGAVWVIYKFFKGLVPLRDYEQRLHVDTLDDNDALLGHLYEQGQHVDTLDDNDALLDHLGRLYPDCTEQFTVAKIADSLDDLRQPREGFCFDIEARTERQIVRAKLAGPQRLVQRQYIHRSHRHAC</sequence>
<name>A0A8H4V8Z0_9HYPO</name>
<feature type="region of interest" description="Disordered" evidence="1">
    <location>
        <begin position="38"/>
        <end position="67"/>
    </location>
</feature>